<dbReference type="CDD" id="cd16926">
    <property type="entry name" value="HATPase_MutL-MLH-PMS-like"/>
    <property type="match status" value="1"/>
</dbReference>
<reference evidence="9 10" key="1">
    <citation type="submission" date="2019-03" db="EMBL/GenBank/DDBJ databases">
        <title>Genomic Encyclopedia of Type Strains, Phase IV (KMG-IV): sequencing the most valuable type-strain genomes for metagenomic binning, comparative biology and taxonomic classification.</title>
        <authorList>
            <person name="Goeker M."/>
        </authorList>
    </citation>
    <scope>NUCLEOTIDE SEQUENCE [LARGE SCALE GENOMIC DNA]</scope>
    <source>
        <strain evidence="9 10">DSM 19610</strain>
    </source>
</reference>
<dbReference type="AlphaFoldDB" id="A0A4V2PH23"/>
<dbReference type="InterPro" id="IPR036890">
    <property type="entry name" value="HATPase_C_sf"/>
</dbReference>
<dbReference type="Gene3D" id="3.30.565.10">
    <property type="entry name" value="Histidine kinase-like ATPase, C-terminal domain"/>
    <property type="match status" value="1"/>
</dbReference>
<dbReference type="SMART" id="SM00853">
    <property type="entry name" value="MutL_C"/>
    <property type="match status" value="1"/>
</dbReference>
<organism evidence="9 10">
    <name type="scientific">Thiogranum longum</name>
    <dbReference type="NCBI Taxonomy" id="1537524"/>
    <lineage>
        <taxon>Bacteria</taxon>
        <taxon>Pseudomonadati</taxon>
        <taxon>Pseudomonadota</taxon>
        <taxon>Gammaproteobacteria</taxon>
        <taxon>Chromatiales</taxon>
        <taxon>Ectothiorhodospiraceae</taxon>
        <taxon>Thiogranum</taxon>
    </lineage>
</organism>
<dbReference type="RefSeq" id="WP_132973393.1">
    <property type="nucleotide sequence ID" value="NZ_SMFX01000001.1"/>
</dbReference>
<dbReference type="GO" id="GO:0006298">
    <property type="term" value="P:mismatch repair"/>
    <property type="evidence" value="ECO:0007669"/>
    <property type="project" value="UniProtKB-UniRule"/>
</dbReference>
<evidence type="ECO:0000256" key="4">
    <source>
        <dbReference type="ARBA" id="ARBA00023204"/>
    </source>
</evidence>
<dbReference type="GO" id="GO:0005524">
    <property type="term" value="F:ATP binding"/>
    <property type="evidence" value="ECO:0007669"/>
    <property type="project" value="InterPro"/>
</dbReference>
<dbReference type="Pfam" id="PF01119">
    <property type="entry name" value="DNA_mis_repair"/>
    <property type="match status" value="1"/>
</dbReference>
<protein>
    <recommendedName>
        <fullName evidence="2 5">DNA mismatch repair protein MutL</fullName>
    </recommendedName>
</protein>
<accession>A0A4V2PH23</accession>
<dbReference type="Pfam" id="PF13589">
    <property type="entry name" value="HATPase_c_3"/>
    <property type="match status" value="1"/>
</dbReference>
<feature type="domain" description="MutL C-terminal dimerisation" evidence="7">
    <location>
        <begin position="420"/>
        <end position="563"/>
    </location>
</feature>
<evidence type="ECO:0000256" key="2">
    <source>
        <dbReference type="ARBA" id="ARBA00021975"/>
    </source>
</evidence>
<dbReference type="SMART" id="SM01340">
    <property type="entry name" value="DNA_mis_repair"/>
    <property type="match status" value="1"/>
</dbReference>
<evidence type="ECO:0000256" key="1">
    <source>
        <dbReference type="ARBA" id="ARBA00006082"/>
    </source>
</evidence>
<dbReference type="GO" id="GO:0016887">
    <property type="term" value="F:ATP hydrolysis activity"/>
    <property type="evidence" value="ECO:0007669"/>
    <property type="project" value="InterPro"/>
</dbReference>
<dbReference type="Pfam" id="PF08676">
    <property type="entry name" value="MutL_C"/>
    <property type="match status" value="1"/>
</dbReference>
<dbReference type="InterPro" id="IPR002099">
    <property type="entry name" value="MutL/Mlh/PMS"/>
</dbReference>
<keyword evidence="3 5" id="KW-0227">DNA damage</keyword>
<dbReference type="InterPro" id="IPR020568">
    <property type="entry name" value="Ribosomal_Su5_D2-typ_SF"/>
</dbReference>
<dbReference type="Gene3D" id="3.30.230.10">
    <property type="match status" value="1"/>
</dbReference>
<proteinExistence type="inferred from homology"/>
<evidence type="ECO:0000256" key="3">
    <source>
        <dbReference type="ARBA" id="ARBA00022763"/>
    </source>
</evidence>
<dbReference type="SUPFAM" id="SSF55874">
    <property type="entry name" value="ATPase domain of HSP90 chaperone/DNA topoisomerase II/histidine kinase"/>
    <property type="match status" value="1"/>
</dbReference>
<dbReference type="InterPro" id="IPR013507">
    <property type="entry name" value="DNA_mismatch_S5_2-like"/>
</dbReference>
<evidence type="ECO:0000256" key="5">
    <source>
        <dbReference type="HAMAP-Rule" id="MF_00149"/>
    </source>
</evidence>
<keyword evidence="10" id="KW-1185">Reference proteome</keyword>
<dbReference type="SUPFAM" id="SSF54211">
    <property type="entry name" value="Ribosomal protein S5 domain 2-like"/>
    <property type="match status" value="1"/>
</dbReference>
<evidence type="ECO:0000259" key="8">
    <source>
        <dbReference type="SMART" id="SM01340"/>
    </source>
</evidence>
<dbReference type="HAMAP" id="MF_00149">
    <property type="entry name" value="DNA_mis_repair"/>
    <property type="match status" value="1"/>
</dbReference>
<dbReference type="InterPro" id="IPR014721">
    <property type="entry name" value="Ribsml_uS5_D2-typ_fold_subgr"/>
</dbReference>
<dbReference type="InterPro" id="IPR042121">
    <property type="entry name" value="MutL_C_regsub"/>
</dbReference>
<dbReference type="FunFam" id="3.30.230.10:FF:000013">
    <property type="entry name" value="DNA mismatch repair endonuclease MutL"/>
    <property type="match status" value="1"/>
</dbReference>
<dbReference type="InterPro" id="IPR037198">
    <property type="entry name" value="MutL_C_sf"/>
</dbReference>
<evidence type="ECO:0000313" key="9">
    <source>
        <dbReference type="EMBL" id="TCK19056.1"/>
    </source>
</evidence>
<evidence type="ECO:0000313" key="10">
    <source>
        <dbReference type="Proteomes" id="UP000295707"/>
    </source>
</evidence>
<dbReference type="EMBL" id="SMFX01000001">
    <property type="protein sequence ID" value="TCK19056.1"/>
    <property type="molecule type" value="Genomic_DNA"/>
</dbReference>
<gene>
    <name evidence="5" type="primary">mutL</name>
    <name evidence="9" type="ORF">DFR30_2350</name>
</gene>
<dbReference type="OrthoDB" id="9763467at2"/>
<dbReference type="PANTHER" id="PTHR10073">
    <property type="entry name" value="DNA MISMATCH REPAIR PROTEIN MLH, PMS, MUTL"/>
    <property type="match status" value="1"/>
</dbReference>
<comment type="function">
    <text evidence="5">This protein is involved in the repair of mismatches in DNA. It is required for dam-dependent methyl-directed DNA mismatch repair. May act as a 'molecular matchmaker', a protein that promotes the formation of a stable complex between two or more DNA-binding proteins in an ATP-dependent manner without itself being part of a final effector complex.</text>
</comment>
<dbReference type="InterPro" id="IPR038973">
    <property type="entry name" value="MutL/Mlh/Pms-like"/>
</dbReference>
<dbReference type="NCBIfam" id="TIGR00585">
    <property type="entry name" value="mutl"/>
    <property type="match status" value="1"/>
</dbReference>
<feature type="region of interest" description="Disordered" evidence="6">
    <location>
        <begin position="115"/>
        <end position="141"/>
    </location>
</feature>
<comment type="similarity">
    <text evidence="1 5">Belongs to the DNA mismatch repair MutL/HexB family.</text>
</comment>
<dbReference type="InterPro" id="IPR042120">
    <property type="entry name" value="MutL_C_dimsub"/>
</dbReference>
<evidence type="ECO:0000256" key="6">
    <source>
        <dbReference type="SAM" id="MobiDB-lite"/>
    </source>
</evidence>
<comment type="caution">
    <text evidence="9">The sequence shown here is derived from an EMBL/GenBank/DDBJ whole genome shotgun (WGS) entry which is preliminary data.</text>
</comment>
<dbReference type="PANTHER" id="PTHR10073:SF12">
    <property type="entry name" value="DNA MISMATCH REPAIR PROTEIN MLH1"/>
    <property type="match status" value="1"/>
</dbReference>
<dbReference type="GO" id="GO:0030983">
    <property type="term" value="F:mismatched DNA binding"/>
    <property type="evidence" value="ECO:0007669"/>
    <property type="project" value="InterPro"/>
</dbReference>
<dbReference type="FunFam" id="3.30.565.10:FF:000003">
    <property type="entry name" value="DNA mismatch repair endonuclease MutL"/>
    <property type="match status" value="1"/>
</dbReference>
<dbReference type="PROSITE" id="PS00058">
    <property type="entry name" value="DNA_MISMATCH_REPAIR_1"/>
    <property type="match status" value="1"/>
</dbReference>
<sequence length="607" mass="67100">MRIHALEPQLINQIAAGEVIERPASVLKELLENSLDAGATRIEVDIEEGGKRLIRVRDNGRGIHPDDLGLALSRHATSKIASLEDLEQVMSLGFRGEALPSIASVSRLLVQSRTGNSDTGYQVRGDGRETTQAPEPVAHPPGTTIEVRDLFFNVPARRKFLRTENTEQKYLDVVIQRIALSRPDVELTVHKNRKPQYHLRAGNGDSAQLERLRSLLGSAFADQVLRIEHEAAGLRLSGWIAQPTFSRSQADLQFFFVNGRAVRDKLLAHAVRQSFQDVLFHGRHPAFVLFLELDPRMVDVNAHPAKSEVRFRESRLVHDFLFRTLHNVLSDLRPADDQLAPQPMRPLPGSGQGYGGAAAPRQGGFPLQVAEQVGQYDRLHGTTGNSAVVASVSSLYGDTRRPPHAVHENEAVDIPPLGFALAQLKGIYILAENAQGLVLVDMHAAHERITYEHLKAGFAEQGIRSQPLLVPLSLAVSQAEAELAETRRDWFAALGFDIDRQGPEQLVVRQAPALLAGGDVEALVRDVVSDLNTHGSSQRIEEAINELLSTMACHGSVRANRRLTLEEMNALLRDMERTERSGQCNHGRPTWVRFSLGELDALFMRGQ</sequence>
<evidence type="ECO:0000259" key="7">
    <source>
        <dbReference type="SMART" id="SM00853"/>
    </source>
</evidence>
<feature type="domain" description="DNA mismatch repair protein S5" evidence="8">
    <location>
        <begin position="212"/>
        <end position="330"/>
    </location>
</feature>
<dbReference type="InterPro" id="IPR014790">
    <property type="entry name" value="MutL_C"/>
</dbReference>
<dbReference type="Proteomes" id="UP000295707">
    <property type="component" value="Unassembled WGS sequence"/>
</dbReference>
<keyword evidence="4 5" id="KW-0234">DNA repair</keyword>
<dbReference type="InterPro" id="IPR014762">
    <property type="entry name" value="DNA_mismatch_repair_CS"/>
</dbReference>
<dbReference type="InterPro" id="IPR020667">
    <property type="entry name" value="DNA_mismatch_repair_MutL"/>
</dbReference>
<dbReference type="GO" id="GO:0140664">
    <property type="term" value="F:ATP-dependent DNA damage sensor activity"/>
    <property type="evidence" value="ECO:0007669"/>
    <property type="project" value="InterPro"/>
</dbReference>
<dbReference type="Gene3D" id="3.30.1540.20">
    <property type="entry name" value="MutL, C-terminal domain, dimerisation subdomain"/>
    <property type="match status" value="1"/>
</dbReference>
<dbReference type="Gene3D" id="3.30.1370.100">
    <property type="entry name" value="MutL, C-terminal domain, regulatory subdomain"/>
    <property type="match status" value="1"/>
</dbReference>
<dbReference type="CDD" id="cd03482">
    <property type="entry name" value="MutL_Trans_MutL"/>
    <property type="match status" value="1"/>
</dbReference>
<name>A0A4V2PH23_9GAMM</name>
<dbReference type="GO" id="GO:0032300">
    <property type="term" value="C:mismatch repair complex"/>
    <property type="evidence" value="ECO:0007669"/>
    <property type="project" value="InterPro"/>
</dbReference>
<dbReference type="SUPFAM" id="SSF118116">
    <property type="entry name" value="DNA mismatch repair protein MutL"/>
    <property type="match status" value="1"/>
</dbReference>